<keyword evidence="8 10" id="KW-0687">Ribonucleoprotein</keyword>
<keyword evidence="7 10" id="KW-0539">Nucleus</keyword>
<feature type="compositionally biased region" description="Basic and acidic residues" evidence="11">
    <location>
        <begin position="153"/>
        <end position="174"/>
    </location>
</feature>
<evidence type="ECO:0000256" key="3">
    <source>
        <dbReference type="ARBA" id="ARBA00011167"/>
    </source>
</evidence>
<evidence type="ECO:0000256" key="4">
    <source>
        <dbReference type="ARBA" id="ARBA00022517"/>
    </source>
</evidence>
<evidence type="ECO:0000256" key="5">
    <source>
        <dbReference type="ARBA" id="ARBA00022552"/>
    </source>
</evidence>
<keyword evidence="4 10" id="KW-0690">Ribosome biogenesis</keyword>
<dbReference type="GeneID" id="27905887"/>
<sequence>MDEDEVEDETEDETGDEVEVKAPGEEFHSGEAELQIRHVSFGALQQAQDAVSKKRKRTSDAHLDQDDKLAALRDRLRQIKAQKTEKPSKEKKVSGRTKNAKSIARDGDDDGDDSDDSDSDSGPSEEDVPNKSRTSKHAPTAQSTKYQVSRKRQVVDVPKRNVRDPRFDAFHQHAEPSNTDKAYSFLDDYQRDEIKELKAEIKRTKDEDDKQILRRKVNSMENRLKAKAAKEREQEVVRRHRKEEKARVEEGKTPYYLKKKEIKEQALVEKFKGMKSKERQKLIDKRQKKESQKEKKRMPDARRMASG</sequence>
<feature type="region of interest" description="Disordered" evidence="11">
    <location>
        <begin position="45"/>
        <end position="181"/>
    </location>
</feature>
<evidence type="ECO:0000256" key="1">
    <source>
        <dbReference type="ARBA" id="ARBA00004604"/>
    </source>
</evidence>
<organism evidence="12 13">
    <name type="scientific">Sphaerulina musiva (strain SO2202)</name>
    <name type="common">Poplar stem canker fungus</name>
    <name type="synonym">Septoria musiva</name>
    <dbReference type="NCBI Taxonomy" id="692275"/>
    <lineage>
        <taxon>Eukaryota</taxon>
        <taxon>Fungi</taxon>
        <taxon>Dikarya</taxon>
        <taxon>Ascomycota</taxon>
        <taxon>Pezizomycotina</taxon>
        <taxon>Dothideomycetes</taxon>
        <taxon>Dothideomycetidae</taxon>
        <taxon>Mycosphaerellales</taxon>
        <taxon>Mycosphaerellaceae</taxon>
        <taxon>Sphaerulina</taxon>
    </lineage>
</organism>
<dbReference type="GO" id="GO:0005730">
    <property type="term" value="C:nucleolus"/>
    <property type="evidence" value="ECO:0007669"/>
    <property type="project" value="UniProtKB-SubCell"/>
</dbReference>
<comment type="function">
    <text evidence="9 10">Component of the 90S pre-ribosome involved in the maturation of rRNAs. Required for early cleavages of the pre-RNAs in the 40S ribosomal subunit maturation pathway.</text>
</comment>
<reference evidence="12 13" key="1">
    <citation type="journal article" date="2012" name="PLoS Pathog.">
        <title>Diverse lifestyles and strategies of plant pathogenesis encoded in the genomes of eighteen Dothideomycetes fungi.</title>
        <authorList>
            <person name="Ohm R.A."/>
            <person name="Feau N."/>
            <person name="Henrissat B."/>
            <person name="Schoch C.L."/>
            <person name="Horwitz B.A."/>
            <person name="Barry K.W."/>
            <person name="Condon B.J."/>
            <person name="Copeland A.C."/>
            <person name="Dhillon B."/>
            <person name="Glaser F."/>
            <person name="Hesse C.N."/>
            <person name="Kosti I."/>
            <person name="LaButti K."/>
            <person name="Lindquist E.A."/>
            <person name="Lucas S."/>
            <person name="Salamov A.A."/>
            <person name="Bradshaw R.E."/>
            <person name="Ciuffetti L."/>
            <person name="Hamelin R.C."/>
            <person name="Kema G.H.J."/>
            <person name="Lawrence C."/>
            <person name="Scott J.A."/>
            <person name="Spatafora J.W."/>
            <person name="Turgeon B.G."/>
            <person name="de Wit P.J.G.M."/>
            <person name="Zhong S."/>
            <person name="Goodwin S.B."/>
            <person name="Grigoriev I.V."/>
        </authorList>
    </citation>
    <scope>NUCLEOTIDE SEQUENCE [LARGE SCALE GENOMIC DNA]</scope>
    <source>
        <strain evidence="12 13">SO2202</strain>
    </source>
</reference>
<feature type="region of interest" description="Disordered" evidence="11">
    <location>
        <begin position="1"/>
        <end position="24"/>
    </location>
</feature>
<evidence type="ECO:0000313" key="12">
    <source>
        <dbReference type="EMBL" id="EMF15494.1"/>
    </source>
</evidence>
<dbReference type="InterPro" id="IPR009292">
    <property type="entry name" value="RRP36"/>
</dbReference>
<protein>
    <recommendedName>
        <fullName evidence="10">rRNA biogenesis protein RRP36</fullName>
    </recommendedName>
</protein>
<accession>M3DCG0</accession>
<dbReference type="PANTHER" id="PTHR21738:SF0">
    <property type="entry name" value="RIBOSOMAL RNA PROCESSING PROTEIN 36 HOMOLOG"/>
    <property type="match status" value="1"/>
</dbReference>
<dbReference type="OrthoDB" id="4463286at2759"/>
<comment type="similarity">
    <text evidence="2 10">Belongs to the RRP36 family.</text>
</comment>
<dbReference type="GO" id="GO:0030686">
    <property type="term" value="C:90S preribosome"/>
    <property type="evidence" value="ECO:0007669"/>
    <property type="project" value="TreeGrafter"/>
</dbReference>
<feature type="compositionally biased region" description="Acidic residues" evidence="11">
    <location>
        <begin position="1"/>
        <end position="17"/>
    </location>
</feature>
<gene>
    <name evidence="12" type="ORF">SEPMUDRAFT_39577</name>
</gene>
<dbReference type="EMBL" id="KB456261">
    <property type="protein sequence ID" value="EMF15494.1"/>
    <property type="molecule type" value="Genomic_DNA"/>
</dbReference>
<dbReference type="eggNOG" id="KOG3190">
    <property type="taxonomic scope" value="Eukaryota"/>
</dbReference>
<evidence type="ECO:0000256" key="11">
    <source>
        <dbReference type="SAM" id="MobiDB-lite"/>
    </source>
</evidence>
<evidence type="ECO:0000256" key="9">
    <source>
        <dbReference type="ARBA" id="ARBA00025053"/>
    </source>
</evidence>
<feature type="compositionally biased region" description="Basic and acidic residues" evidence="11">
    <location>
        <begin position="222"/>
        <end position="247"/>
    </location>
</feature>
<dbReference type="OMA" id="HMKSKQR"/>
<feature type="region of interest" description="Disordered" evidence="11">
    <location>
        <begin position="218"/>
        <end position="247"/>
    </location>
</feature>
<dbReference type="PANTHER" id="PTHR21738">
    <property type="entry name" value="RIBOSOMAL RNA PROCESSING PROTEIN 36 HOMOLOG"/>
    <property type="match status" value="1"/>
</dbReference>
<evidence type="ECO:0000256" key="8">
    <source>
        <dbReference type="ARBA" id="ARBA00023274"/>
    </source>
</evidence>
<feature type="compositionally biased region" description="Acidic residues" evidence="11">
    <location>
        <begin position="107"/>
        <end position="127"/>
    </location>
</feature>
<dbReference type="RefSeq" id="XP_016763615.1">
    <property type="nucleotide sequence ID" value="XM_016908750.1"/>
</dbReference>
<dbReference type="STRING" id="692275.M3DCG0"/>
<evidence type="ECO:0000256" key="10">
    <source>
        <dbReference type="RuleBase" id="RU368027"/>
    </source>
</evidence>
<evidence type="ECO:0000256" key="2">
    <source>
        <dbReference type="ARBA" id="ARBA00009418"/>
    </source>
</evidence>
<comment type="subcellular location">
    <subcellularLocation>
        <location evidence="1 10">Nucleus</location>
        <location evidence="1 10">Nucleolus</location>
    </subcellularLocation>
</comment>
<keyword evidence="13" id="KW-1185">Reference proteome</keyword>
<dbReference type="GO" id="GO:0000462">
    <property type="term" value="P:maturation of SSU-rRNA from tricistronic rRNA transcript (SSU-rRNA, 5.8S rRNA, LSU-rRNA)"/>
    <property type="evidence" value="ECO:0007669"/>
    <property type="project" value="TreeGrafter"/>
</dbReference>
<evidence type="ECO:0000313" key="13">
    <source>
        <dbReference type="Proteomes" id="UP000016931"/>
    </source>
</evidence>
<feature type="region of interest" description="Disordered" evidence="11">
    <location>
        <begin position="270"/>
        <end position="307"/>
    </location>
</feature>
<comment type="subunit">
    <text evidence="3 10">Associates with 90S and pre-40S pre-ribosomal particles.</text>
</comment>
<evidence type="ECO:0000256" key="7">
    <source>
        <dbReference type="ARBA" id="ARBA00023242"/>
    </source>
</evidence>
<dbReference type="Proteomes" id="UP000016931">
    <property type="component" value="Unassembled WGS sequence"/>
</dbReference>
<feature type="compositionally biased region" description="Basic and acidic residues" evidence="11">
    <location>
        <begin position="58"/>
        <end position="93"/>
    </location>
</feature>
<dbReference type="HOGENOM" id="CLU_048802_0_1_1"/>
<keyword evidence="6" id="KW-0175">Coiled coil</keyword>
<dbReference type="Pfam" id="PF06102">
    <property type="entry name" value="RRP36"/>
    <property type="match status" value="1"/>
</dbReference>
<dbReference type="AlphaFoldDB" id="M3DCG0"/>
<proteinExistence type="inferred from homology"/>
<name>M3DCG0_SPHMS</name>
<evidence type="ECO:0000256" key="6">
    <source>
        <dbReference type="ARBA" id="ARBA00023054"/>
    </source>
</evidence>
<keyword evidence="5 10" id="KW-0698">rRNA processing</keyword>